<evidence type="ECO:0000313" key="10">
    <source>
        <dbReference type="EMBL" id="KAL3774472.1"/>
    </source>
</evidence>
<dbReference type="EC" id="3.4.19.12" evidence="7"/>
<dbReference type="PROSITE" id="PS00972">
    <property type="entry name" value="USP_1"/>
    <property type="match status" value="1"/>
</dbReference>
<feature type="region of interest" description="Disordered" evidence="8">
    <location>
        <begin position="1"/>
        <end position="66"/>
    </location>
</feature>
<feature type="compositionally biased region" description="Basic and acidic residues" evidence="8">
    <location>
        <begin position="7"/>
        <end position="19"/>
    </location>
</feature>
<keyword evidence="4 7" id="KW-0833">Ubl conjugation pathway</keyword>
<keyword evidence="6 7" id="KW-0788">Thiol protease</keyword>
<dbReference type="InterPro" id="IPR028889">
    <property type="entry name" value="USP"/>
</dbReference>
<dbReference type="Gene3D" id="3.90.70.10">
    <property type="entry name" value="Cysteine proteinases"/>
    <property type="match status" value="2"/>
</dbReference>
<comment type="similarity">
    <text evidence="2 7">Belongs to the peptidase C19 family.</text>
</comment>
<evidence type="ECO:0000256" key="1">
    <source>
        <dbReference type="ARBA" id="ARBA00000707"/>
    </source>
</evidence>
<dbReference type="PANTHER" id="PTHR24006:SF758">
    <property type="entry name" value="UBIQUITIN CARBOXYL-TERMINAL HYDROLASE 36"/>
    <property type="match status" value="1"/>
</dbReference>
<evidence type="ECO:0000256" key="8">
    <source>
        <dbReference type="SAM" id="MobiDB-lite"/>
    </source>
</evidence>
<evidence type="ECO:0000256" key="7">
    <source>
        <dbReference type="RuleBase" id="RU366025"/>
    </source>
</evidence>
<dbReference type="GO" id="GO:0006508">
    <property type="term" value="P:proteolysis"/>
    <property type="evidence" value="ECO:0007669"/>
    <property type="project" value="UniProtKB-KW"/>
</dbReference>
<dbReference type="GO" id="GO:0004843">
    <property type="term" value="F:cysteine-type deubiquitinase activity"/>
    <property type="evidence" value="ECO:0007669"/>
    <property type="project" value="UniProtKB-UniRule"/>
</dbReference>
<feature type="compositionally biased region" description="Basic and acidic residues" evidence="8">
    <location>
        <begin position="601"/>
        <end position="621"/>
    </location>
</feature>
<dbReference type="PROSITE" id="PS50235">
    <property type="entry name" value="USP_3"/>
    <property type="match status" value="1"/>
</dbReference>
<dbReference type="EMBL" id="JALLPJ020001192">
    <property type="protein sequence ID" value="KAL3774472.1"/>
    <property type="molecule type" value="Genomic_DNA"/>
</dbReference>
<evidence type="ECO:0000259" key="9">
    <source>
        <dbReference type="PROSITE" id="PS50235"/>
    </source>
</evidence>
<sequence length="718" mass="80456">MNGPVDRVYHFSDDYDRRAKGTPKTKSRSRTLSRTNSVESQSSRDNRERIGGPQQNSVKQPLPPPPGLKNVGNSCYANAALQCLLSTALPHALLSERNAHIIRRHSFNRKLLISGSGSVDSDEDDAQSKDADSVFESYLSGMTGLCSLEEDGEPVREKNDLIASPGARRKKRRDDGTVASYGSLTSDMYHGLKKRHDGDKAPSEADLLCLWLTQELTQITREYTNPQQSSFLAEKRRPTFQGGCSNGIIGSFFGGSSSQNTSPPNRVVDPGSITRHVHKISPTLRPYQQEDAHEFFRSLLSSLTMNGQNARLSSLFDGLLESSVTCNTCRKSSLTRDRYMDLSLDIADRNVVSLDKALAKFTEEEILDDDNMVTCSRCKVKRAVTKGLRLATAPTMLVINYKRFAYDNYGRLSRLSKQVAFPLRLELKNYMSRANRGKPPPYALMAVLVHRGRSCDCGHYFAYVRKGQDWYLANDAVVTKVDVDEVLSAQAYVLVYEVEGMKEKHNFDCYSRYHRSLNDVGKEEDTSKNNPENREKLSTWDFSALSNIFEACEVGFCAAANSVISSPGGNVDSKNSSSSSKSRSRNFNTYEDIGAMNQPPRSKERKSLEDMDANDAKDRDLVQAYYKRGRSHTPSRQNRKRGKEPSSSSNLYDFEPQIERHRRAKSVSRADDLKTASARGSNSVKRFSKARQRKADEDAKSMRSGDLPPLHIAKQREV</sequence>
<evidence type="ECO:0000256" key="2">
    <source>
        <dbReference type="ARBA" id="ARBA00009085"/>
    </source>
</evidence>
<dbReference type="AlphaFoldDB" id="A0ABD3NHL9"/>
<dbReference type="InterPro" id="IPR001394">
    <property type="entry name" value="Peptidase_C19_UCH"/>
</dbReference>
<dbReference type="PROSITE" id="PS00973">
    <property type="entry name" value="USP_2"/>
    <property type="match status" value="1"/>
</dbReference>
<protein>
    <recommendedName>
        <fullName evidence="7">Ubiquitin carboxyl-terminal hydrolase</fullName>
        <ecNumber evidence="7">3.4.19.12</ecNumber>
    </recommendedName>
</protein>
<feature type="compositionally biased region" description="Basic residues" evidence="8">
    <location>
        <begin position="627"/>
        <end position="642"/>
    </location>
</feature>
<dbReference type="SUPFAM" id="SSF54001">
    <property type="entry name" value="Cysteine proteinases"/>
    <property type="match status" value="1"/>
</dbReference>
<dbReference type="PANTHER" id="PTHR24006">
    <property type="entry name" value="UBIQUITIN CARBOXYL-TERMINAL HYDROLASE"/>
    <property type="match status" value="1"/>
</dbReference>
<evidence type="ECO:0000256" key="3">
    <source>
        <dbReference type="ARBA" id="ARBA00022670"/>
    </source>
</evidence>
<evidence type="ECO:0000313" key="11">
    <source>
        <dbReference type="Proteomes" id="UP001530400"/>
    </source>
</evidence>
<gene>
    <name evidence="10" type="ORF">ACHAWO_007621</name>
</gene>
<evidence type="ECO:0000256" key="5">
    <source>
        <dbReference type="ARBA" id="ARBA00022801"/>
    </source>
</evidence>
<dbReference type="Pfam" id="PF00443">
    <property type="entry name" value="UCH"/>
    <property type="match status" value="1"/>
</dbReference>
<organism evidence="10 11">
    <name type="scientific">Cyclotella atomus</name>
    <dbReference type="NCBI Taxonomy" id="382360"/>
    <lineage>
        <taxon>Eukaryota</taxon>
        <taxon>Sar</taxon>
        <taxon>Stramenopiles</taxon>
        <taxon>Ochrophyta</taxon>
        <taxon>Bacillariophyta</taxon>
        <taxon>Coscinodiscophyceae</taxon>
        <taxon>Thalassiosirophycidae</taxon>
        <taxon>Stephanodiscales</taxon>
        <taxon>Stephanodiscaceae</taxon>
        <taxon>Cyclotella</taxon>
    </lineage>
</organism>
<feature type="domain" description="USP" evidence="9">
    <location>
        <begin position="66"/>
        <end position="499"/>
    </location>
</feature>
<keyword evidence="3 7" id="KW-0645">Protease</keyword>
<keyword evidence="5 7" id="KW-0378">Hydrolase</keyword>
<dbReference type="InterPro" id="IPR050164">
    <property type="entry name" value="Peptidase_C19"/>
</dbReference>
<dbReference type="Proteomes" id="UP001530400">
    <property type="component" value="Unassembled WGS sequence"/>
</dbReference>
<keyword evidence="11" id="KW-1185">Reference proteome</keyword>
<evidence type="ECO:0000256" key="6">
    <source>
        <dbReference type="ARBA" id="ARBA00022807"/>
    </source>
</evidence>
<feature type="compositionally biased region" description="Polar residues" evidence="8">
    <location>
        <begin position="32"/>
        <end position="41"/>
    </location>
</feature>
<name>A0ABD3NHL9_9STRA</name>
<dbReference type="InterPro" id="IPR038765">
    <property type="entry name" value="Papain-like_cys_pep_sf"/>
</dbReference>
<feature type="compositionally biased region" description="Basic residues" evidence="8">
    <location>
        <begin position="20"/>
        <end position="31"/>
    </location>
</feature>
<dbReference type="InterPro" id="IPR018200">
    <property type="entry name" value="USP_CS"/>
</dbReference>
<comment type="caution">
    <text evidence="10">The sequence shown here is derived from an EMBL/GenBank/DDBJ whole genome shotgun (WGS) entry which is preliminary data.</text>
</comment>
<feature type="compositionally biased region" description="Basic and acidic residues" evidence="8">
    <location>
        <begin position="693"/>
        <end position="703"/>
    </location>
</feature>
<accession>A0ABD3NHL9</accession>
<reference evidence="10 11" key="1">
    <citation type="submission" date="2024-10" db="EMBL/GenBank/DDBJ databases">
        <title>Updated reference genomes for cyclostephanoid diatoms.</title>
        <authorList>
            <person name="Roberts W.R."/>
            <person name="Alverson A.J."/>
        </authorList>
    </citation>
    <scope>NUCLEOTIDE SEQUENCE [LARGE SCALE GENOMIC DNA]</scope>
    <source>
        <strain evidence="10 11">AJA010-31</strain>
    </source>
</reference>
<evidence type="ECO:0000256" key="4">
    <source>
        <dbReference type="ARBA" id="ARBA00022786"/>
    </source>
</evidence>
<comment type="catalytic activity">
    <reaction evidence="1 7">
        <text>Thiol-dependent hydrolysis of ester, thioester, amide, peptide and isopeptide bonds formed by the C-terminal Gly of ubiquitin (a 76-residue protein attached to proteins as an intracellular targeting signal).</text>
        <dbReference type="EC" id="3.4.19.12"/>
    </reaction>
</comment>
<feature type="region of interest" description="Disordered" evidence="8">
    <location>
        <begin position="567"/>
        <end position="718"/>
    </location>
</feature>
<proteinExistence type="inferred from homology"/>